<organism evidence="3 4">
    <name type="scientific">Cyanidioschyzon merolae (strain NIES-3377 / 10D)</name>
    <name type="common">Unicellular red alga</name>
    <dbReference type="NCBI Taxonomy" id="280699"/>
    <lineage>
        <taxon>Eukaryota</taxon>
        <taxon>Rhodophyta</taxon>
        <taxon>Bangiophyceae</taxon>
        <taxon>Cyanidiales</taxon>
        <taxon>Cyanidiaceae</taxon>
        <taxon>Cyanidioschyzon</taxon>
    </lineage>
</organism>
<keyword evidence="2" id="KW-0472">Membrane</keyword>
<feature type="transmembrane region" description="Helical" evidence="2">
    <location>
        <begin position="150"/>
        <end position="170"/>
    </location>
</feature>
<dbReference type="InterPro" id="IPR022051">
    <property type="entry name" value="DUF3611"/>
</dbReference>
<accession>M1V5T7</accession>
<evidence type="ECO:0008006" key="5">
    <source>
        <dbReference type="Google" id="ProtNLM"/>
    </source>
</evidence>
<dbReference type="KEGG" id="cme:CYME_CMN128C"/>
<dbReference type="PANTHER" id="PTHR34548:SF2">
    <property type="entry name" value="PROTEIN TIC 21, CHLOROPLASTIC"/>
    <property type="match status" value="1"/>
</dbReference>
<proteinExistence type="predicted"/>
<keyword evidence="2" id="KW-0812">Transmembrane</keyword>
<evidence type="ECO:0000256" key="1">
    <source>
        <dbReference type="SAM" id="MobiDB-lite"/>
    </source>
</evidence>
<dbReference type="Gramene" id="CMN128CT">
    <property type="protein sequence ID" value="CMN128CT"/>
    <property type="gene ID" value="CMN128C"/>
</dbReference>
<evidence type="ECO:0000313" key="3">
    <source>
        <dbReference type="EMBL" id="BAM81240.1"/>
    </source>
</evidence>
<feature type="transmembrane region" description="Helical" evidence="2">
    <location>
        <begin position="265"/>
        <end position="283"/>
    </location>
</feature>
<keyword evidence="4" id="KW-1185">Reference proteome</keyword>
<feature type="region of interest" description="Disordered" evidence="1">
    <location>
        <begin position="54"/>
        <end position="91"/>
    </location>
</feature>
<dbReference type="STRING" id="280699.M1V5T7"/>
<dbReference type="Pfam" id="PF12263">
    <property type="entry name" value="DUF3611"/>
    <property type="match status" value="1"/>
</dbReference>
<dbReference type="AlphaFoldDB" id="M1V5T7"/>
<evidence type="ECO:0000256" key="2">
    <source>
        <dbReference type="SAM" id="Phobius"/>
    </source>
</evidence>
<reference evidence="3 4" key="2">
    <citation type="journal article" date="2007" name="BMC Biol.">
        <title>A 100%-complete sequence reveals unusually simple genomic features in the hot-spring red alga Cyanidioschyzon merolae.</title>
        <authorList>
            <person name="Nozaki H."/>
            <person name="Takano H."/>
            <person name="Misumi O."/>
            <person name="Terasawa K."/>
            <person name="Matsuzaki M."/>
            <person name="Maruyama S."/>
            <person name="Nishida K."/>
            <person name="Yagisawa F."/>
            <person name="Yoshida Y."/>
            <person name="Fujiwara T."/>
            <person name="Takio S."/>
            <person name="Tamura K."/>
            <person name="Chung S.J."/>
            <person name="Nakamura S."/>
            <person name="Kuroiwa H."/>
            <person name="Tanaka K."/>
            <person name="Sato N."/>
            <person name="Kuroiwa T."/>
        </authorList>
    </citation>
    <scope>NUCLEOTIDE SEQUENCE [LARGE SCALE GENOMIC DNA]</scope>
    <source>
        <strain evidence="3 4">10D</strain>
    </source>
</reference>
<dbReference type="HOGENOM" id="CLU_083138_1_1_1"/>
<dbReference type="Proteomes" id="UP000007014">
    <property type="component" value="Chromosome 14"/>
</dbReference>
<gene>
    <name evidence="3" type="ORF">CYME_CMN128C</name>
</gene>
<dbReference type="RefSeq" id="XP_005537276.1">
    <property type="nucleotide sequence ID" value="XM_005537219.1"/>
</dbReference>
<dbReference type="OMA" id="DEEMYEY"/>
<protein>
    <recommendedName>
        <fullName evidence="5">DUF3611 family protein</fullName>
    </recommendedName>
</protein>
<feature type="transmembrane region" description="Helical" evidence="2">
    <location>
        <begin position="191"/>
        <end position="213"/>
    </location>
</feature>
<dbReference type="PANTHER" id="PTHR34548">
    <property type="entry name" value="PROTEIN TIC 21, CHLOROPLASTIC"/>
    <property type="match status" value="1"/>
</dbReference>
<dbReference type="EMBL" id="AP006496">
    <property type="protein sequence ID" value="BAM81240.1"/>
    <property type="molecule type" value="Genomic_DNA"/>
</dbReference>
<name>M1V5T7_CYAM1</name>
<keyword evidence="2" id="KW-1133">Transmembrane helix</keyword>
<reference evidence="3 4" key="1">
    <citation type="journal article" date="2004" name="Nature">
        <title>Genome sequence of the ultrasmall unicellular red alga Cyanidioschyzon merolae 10D.</title>
        <authorList>
            <person name="Matsuzaki M."/>
            <person name="Misumi O."/>
            <person name="Shin-i T."/>
            <person name="Maruyama S."/>
            <person name="Takahara M."/>
            <person name="Miyagishima S."/>
            <person name="Mori T."/>
            <person name="Nishida K."/>
            <person name="Yagisawa F."/>
            <person name="Nishida K."/>
            <person name="Yoshida Y."/>
            <person name="Nishimura Y."/>
            <person name="Nakao S."/>
            <person name="Kobayashi T."/>
            <person name="Momoyama Y."/>
            <person name="Higashiyama T."/>
            <person name="Minoda A."/>
            <person name="Sano M."/>
            <person name="Nomoto H."/>
            <person name="Oishi K."/>
            <person name="Hayashi H."/>
            <person name="Ohta F."/>
            <person name="Nishizaka S."/>
            <person name="Haga S."/>
            <person name="Miura S."/>
            <person name="Morishita T."/>
            <person name="Kabeya Y."/>
            <person name="Terasawa K."/>
            <person name="Suzuki Y."/>
            <person name="Ishii Y."/>
            <person name="Asakawa S."/>
            <person name="Takano H."/>
            <person name="Ohta N."/>
            <person name="Kuroiwa H."/>
            <person name="Tanaka K."/>
            <person name="Shimizu N."/>
            <person name="Sugano S."/>
            <person name="Sato N."/>
            <person name="Nozaki H."/>
            <person name="Ogasawara N."/>
            <person name="Kohara Y."/>
            <person name="Kuroiwa T."/>
        </authorList>
    </citation>
    <scope>NUCLEOTIDE SEQUENCE [LARGE SCALE GENOMIC DNA]</scope>
    <source>
        <strain evidence="3 4">10D</strain>
    </source>
</reference>
<dbReference type="OrthoDB" id="5900at2759"/>
<sequence>MDLAFTTIFSAVPRAFHRQAVGDRLPRHLITTSVRRVRERRTSCWWRSLRLQGRSASGADPSRPAHAAREPDEDIDESFSPDIGDSGESPNSLDVTRVSAALYRLGAVAWWAQLLLSIVAGGITLFAVAILQGTRGAGTTTTTAASTGLIFAGIGLVFAFISVFWAYGYIRLARRLMRAGKMGYGIRSENIFRTLRIGVFINILGMALTLIGAQSISGVLLAKALSQGVAGPLPFYATGSIQAGGGTVGYVQALDIFVVQANTNALLSHFVGLCVALWMLWRFRGSYQRRTS</sequence>
<dbReference type="GeneID" id="16995354"/>
<evidence type="ECO:0000313" key="4">
    <source>
        <dbReference type="Proteomes" id="UP000007014"/>
    </source>
</evidence>
<dbReference type="eggNOG" id="ENOG502QTAI">
    <property type="taxonomic scope" value="Eukaryota"/>
</dbReference>
<feature type="transmembrane region" description="Helical" evidence="2">
    <location>
        <begin position="107"/>
        <end position="130"/>
    </location>
</feature>